<gene>
    <name evidence="2" type="ORF">FDO65_04675</name>
</gene>
<organism evidence="2 3">
    <name type="scientific">Nakamurella flava</name>
    <dbReference type="NCBI Taxonomy" id="2576308"/>
    <lineage>
        <taxon>Bacteria</taxon>
        <taxon>Bacillati</taxon>
        <taxon>Actinomycetota</taxon>
        <taxon>Actinomycetes</taxon>
        <taxon>Nakamurellales</taxon>
        <taxon>Nakamurellaceae</taxon>
        <taxon>Nakamurella</taxon>
    </lineage>
</organism>
<dbReference type="Gene3D" id="2.170.150.40">
    <property type="entry name" value="Domain of unknown function (DUF427)"/>
    <property type="match status" value="1"/>
</dbReference>
<name>A0A4U6QKF2_9ACTN</name>
<keyword evidence="3" id="KW-1185">Reference proteome</keyword>
<evidence type="ECO:0000313" key="3">
    <source>
        <dbReference type="Proteomes" id="UP000306985"/>
    </source>
</evidence>
<dbReference type="PANTHER" id="PTHR34310">
    <property type="entry name" value="DUF427 DOMAIN PROTEIN (AFU_ORTHOLOGUE AFUA_3G02220)"/>
    <property type="match status" value="1"/>
</dbReference>
<protein>
    <submittedName>
        <fullName evidence="2">DUF427 domain-containing protein</fullName>
    </submittedName>
</protein>
<evidence type="ECO:0000313" key="2">
    <source>
        <dbReference type="EMBL" id="TKV60954.1"/>
    </source>
</evidence>
<dbReference type="RefSeq" id="WP_137448257.1">
    <property type="nucleotide sequence ID" value="NZ_SZZH01000001.1"/>
</dbReference>
<reference evidence="2 3" key="1">
    <citation type="submission" date="2019-05" db="EMBL/GenBank/DDBJ databases">
        <title>Nakamurella sp. N5BH11, whole genome shotgun sequence.</title>
        <authorList>
            <person name="Tuo L."/>
        </authorList>
    </citation>
    <scope>NUCLEOTIDE SEQUENCE [LARGE SCALE GENOMIC DNA]</scope>
    <source>
        <strain evidence="2 3">N5BH11</strain>
    </source>
</reference>
<comment type="caution">
    <text evidence="2">The sequence shown here is derived from an EMBL/GenBank/DDBJ whole genome shotgun (WGS) entry which is preliminary data.</text>
</comment>
<dbReference type="Proteomes" id="UP000306985">
    <property type="component" value="Unassembled WGS sequence"/>
</dbReference>
<evidence type="ECO:0000259" key="1">
    <source>
        <dbReference type="Pfam" id="PF04248"/>
    </source>
</evidence>
<dbReference type="PANTHER" id="PTHR34310:SF9">
    <property type="entry name" value="BLR5716 PROTEIN"/>
    <property type="match status" value="1"/>
</dbReference>
<dbReference type="OrthoDB" id="285364at2"/>
<proteinExistence type="predicted"/>
<dbReference type="Pfam" id="PF04248">
    <property type="entry name" value="NTP_transf_9"/>
    <property type="match status" value="1"/>
</dbReference>
<accession>A0A4U6QKF2</accession>
<feature type="domain" description="DUF427" evidence="1">
    <location>
        <begin position="19"/>
        <end position="112"/>
    </location>
</feature>
<dbReference type="InterPro" id="IPR038694">
    <property type="entry name" value="DUF427_sf"/>
</dbReference>
<dbReference type="EMBL" id="SZZH01000001">
    <property type="protein sequence ID" value="TKV60954.1"/>
    <property type="molecule type" value="Genomic_DNA"/>
</dbReference>
<sequence>MLTPGPDHPITLHPAGGRVVVTAGDVPVADTDGAVVLQESNYPAVPYIPVADVDPARLRVSEHTTHCPYKGDASYYDLVLPDGQVHANAVWTYRDPYPAVAAIAGLVAFYPDLVDMDMPGRP</sequence>
<dbReference type="InterPro" id="IPR007361">
    <property type="entry name" value="DUF427"/>
</dbReference>
<dbReference type="AlphaFoldDB" id="A0A4U6QKF2"/>